<comment type="caution">
    <text evidence="1">The sequence shown here is derived from an EMBL/GenBank/DDBJ whole genome shotgun (WGS) entry which is preliminary data.</text>
</comment>
<organism evidence="1 2">
    <name type="scientific">Hyphomicrobium sulfonivorans</name>
    <dbReference type="NCBI Taxonomy" id="121290"/>
    <lineage>
        <taxon>Bacteria</taxon>
        <taxon>Pseudomonadati</taxon>
        <taxon>Pseudomonadota</taxon>
        <taxon>Alphaproteobacteria</taxon>
        <taxon>Hyphomicrobiales</taxon>
        <taxon>Hyphomicrobiaceae</taxon>
        <taxon>Hyphomicrobium</taxon>
    </lineage>
</organism>
<evidence type="ECO:0000313" key="2">
    <source>
        <dbReference type="Proteomes" id="UP000059074"/>
    </source>
</evidence>
<reference evidence="1 2" key="1">
    <citation type="submission" date="2015-10" db="EMBL/GenBank/DDBJ databases">
        <title>Transcriptomic analysis of a linuron degrading triple-species bacterial consortium.</title>
        <authorList>
            <person name="Albers P."/>
        </authorList>
    </citation>
    <scope>NUCLEOTIDE SEQUENCE [LARGE SCALE GENOMIC DNA]</scope>
    <source>
        <strain evidence="1 2">WDL6</strain>
    </source>
</reference>
<protein>
    <submittedName>
        <fullName evidence="1">Uncharacterized protein</fullName>
    </submittedName>
</protein>
<proteinExistence type="predicted"/>
<name>A0A109BL13_HYPSL</name>
<dbReference type="EMBL" id="LMTR01000028">
    <property type="protein sequence ID" value="KWT70776.1"/>
    <property type="molecule type" value="Genomic_DNA"/>
</dbReference>
<dbReference type="AlphaFoldDB" id="A0A109BL13"/>
<evidence type="ECO:0000313" key="1">
    <source>
        <dbReference type="EMBL" id="KWT70776.1"/>
    </source>
</evidence>
<gene>
    <name evidence="1" type="ORF">APY04_0837</name>
</gene>
<keyword evidence="2" id="KW-1185">Reference proteome</keyword>
<dbReference type="PATRIC" id="fig|121290.4.peg.3534"/>
<accession>A0A109BL13</accession>
<sequence length="46" mass="5232">MLYWLLRSWPGAQETICRSRLAASVLRKALYPFAKKKADGAFSTTQ</sequence>
<dbReference type="Proteomes" id="UP000059074">
    <property type="component" value="Unassembled WGS sequence"/>
</dbReference>
<dbReference type="STRING" id="121290.APY04_0837"/>